<dbReference type="InterPro" id="IPR032787">
    <property type="entry name" value="Prok-E2_D"/>
</dbReference>
<evidence type="ECO:0008006" key="3">
    <source>
        <dbReference type="Google" id="ProtNLM"/>
    </source>
</evidence>
<gene>
    <name evidence="1" type="ORF">GCM10011274_40170</name>
</gene>
<dbReference type="AlphaFoldDB" id="A0A8H9IE12"/>
<dbReference type="Proteomes" id="UP000622604">
    <property type="component" value="Unassembled WGS sequence"/>
</dbReference>
<reference evidence="1" key="1">
    <citation type="journal article" date="2014" name="Int. J. Syst. Evol. Microbiol.">
        <title>Complete genome sequence of Corynebacterium casei LMG S-19264T (=DSM 44701T), isolated from a smear-ripened cheese.</title>
        <authorList>
            <consortium name="US DOE Joint Genome Institute (JGI-PGF)"/>
            <person name="Walter F."/>
            <person name="Albersmeier A."/>
            <person name="Kalinowski J."/>
            <person name="Ruckert C."/>
        </authorList>
    </citation>
    <scope>NUCLEOTIDE SEQUENCE</scope>
    <source>
        <strain evidence="1">KCTC 32337</strain>
    </source>
</reference>
<dbReference type="EMBL" id="BMZC01000014">
    <property type="protein sequence ID" value="GGZ78002.1"/>
    <property type="molecule type" value="Genomic_DNA"/>
</dbReference>
<evidence type="ECO:0000313" key="2">
    <source>
        <dbReference type="Proteomes" id="UP000622604"/>
    </source>
</evidence>
<reference evidence="1" key="2">
    <citation type="submission" date="2020-09" db="EMBL/GenBank/DDBJ databases">
        <authorList>
            <person name="Sun Q."/>
            <person name="Kim S."/>
        </authorList>
    </citation>
    <scope>NUCLEOTIDE SEQUENCE</scope>
    <source>
        <strain evidence="1">KCTC 32337</strain>
    </source>
</reference>
<sequence>MFEVSKSSIRTVTKETNNELQATDAIFIHETNLSGEAKQILVRHPISHGKIMQGKVISNAAAIKRLIGLNNSHTSQKQRQNSTLKSSFLDERIIAQNSEYVAFYCQRAPRTIWTSVEENLSFTISCPSLVFIYSKSSKNLNVYAYLQGGRPKPETMLYLVPFMNISNTGNVCTGSMKLPRTWGQGSVDTIVNSFFNSRFTHSNYRSLGSDIYDMSYSNLEYLGRLASSQKRMKKADLIPYELLSETLGRFR</sequence>
<evidence type="ECO:0000313" key="1">
    <source>
        <dbReference type="EMBL" id="GGZ78002.1"/>
    </source>
</evidence>
<comment type="caution">
    <text evidence="1">The sequence shown here is derived from an EMBL/GenBank/DDBJ whole genome shotgun (WGS) entry which is preliminary data.</text>
</comment>
<protein>
    <recommendedName>
        <fullName evidence="3">PRTRC system protein B</fullName>
    </recommendedName>
</protein>
<organism evidence="1 2">
    <name type="scientific">Paraglaciecola chathamensis</name>
    <dbReference type="NCBI Taxonomy" id="368405"/>
    <lineage>
        <taxon>Bacteria</taxon>
        <taxon>Pseudomonadati</taxon>
        <taxon>Pseudomonadota</taxon>
        <taxon>Gammaproteobacteria</taxon>
        <taxon>Alteromonadales</taxon>
        <taxon>Alteromonadaceae</taxon>
        <taxon>Paraglaciecola</taxon>
    </lineage>
</organism>
<dbReference type="RefSeq" id="WP_013755379.1">
    <property type="nucleotide sequence ID" value="NZ_BMZC01000014.1"/>
</dbReference>
<name>A0A8H9IE12_9ALTE</name>
<accession>A0A8H9IE12</accession>
<dbReference type="Pfam" id="PF14460">
    <property type="entry name" value="Prok-E2_D"/>
    <property type="match status" value="1"/>
</dbReference>
<proteinExistence type="predicted"/>